<protein>
    <submittedName>
        <fullName evidence="1">Uncharacterized protein</fullName>
    </submittedName>
</protein>
<sequence>MSGALMLIHKLLGPAFQANPVGSLIRDCGNVDACAGRPWNRPLRA</sequence>
<dbReference type="AlphaFoldDB" id="A0A382M9P9"/>
<organism evidence="1">
    <name type="scientific">marine metagenome</name>
    <dbReference type="NCBI Taxonomy" id="408172"/>
    <lineage>
        <taxon>unclassified sequences</taxon>
        <taxon>metagenomes</taxon>
        <taxon>ecological metagenomes</taxon>
    </lineage>
</organism>
<gene>
    <name evidence="1" type="ORF">METZ01_LOCUS297619</name>
</gene>
<proteinExistence type="predicted"/>
<dbReference type="EMBL" id="UINC01091757">
    <property type="protein sequence ID" value="SVC44765.1"/>
    <property type="molecule type" value="Genomic_DNA"/>
</dbReference>
<accession>A0A382M9P9</accession>
<name>A0A382M9P9_9ZZZZ</name>
<reference evidence="1" key="1">
    <citation type="submission" date="2018-05" db="EMBL/GenBank/DDBJ databases">
        <authorList>
            <person name="Lanie J.A."/>
            <person name="Ng W.-L."/>
            <person name="Kazmierczak K.M."/>
            <person name="Andrzejewski T.M."/>
            <person name="Davidsen T.M."/>
            <person name="Wayne K.J."/>
            <person name="Tettelin H."/>
            <person name="Glass J.I."/>
            <person name="Rusch D."/>
            <person name="Podicherti R."/>
            <person name="Tsui H.-C.T."/>
            <person name="Winkler M.E."/>
        </authorList>
    </citation>
    <scope>NUCLEOTIDE SEQUENCE</scope>
</reference>
<feature type="non-terminal residue" evidence="1">
    <location>
        <position position="45"/>
    </location>
</feature>
<evidence type="ECO:0000313" key="1">
    <source>
        <dbReference type="EMBL" id="SVC44765.1"/>
    </source>
</evidence>